<evidence type="ECO:0000313" key="2">
    <source>
        <dbReference type="EMBL" id="OBR40849.1"/>
    </source>
</evidence>
<comment type="caution">
    <text evidence="2">The sequence shown here is derived from an EMBL/GenBank/DDBJ whole genome shotgun (WGS) entry which is preliminary data.</text>
</comment>
<dbReference type="EMBL" id="LZFP01000005">
    <property type="protein sequence ID" value="OBR40849.1"/>
    <property type="molecule type" value="Genomic_DNA"/>
</dbReference>
<dbReference type="InterPro" id="IPR018306">
    <property type="entry name" value="Phage_T5_Orf172_DNA-bd"/>
</dbReference>
<evidence type="ECO:0000313" key="3">
    <source>
        <dbReference type="Proteomes" id="UP000092164"/>
    </source>
</evidence>
<dbReference type="SMART" id="SM00974">
    <property type="entry name" value="T5orf172"/>
    <property type="match status" value="1"/>
</dbReference>
<dbReference type="KEGG" id="mart:BTR34_15285"/>
<dbReference type="Proteomes" id="UP000092164">
    <property type="component" value="Unassembled WGS sequence"/>
</dbReference>
<dbReference type="RefSeq" id="WP_068483309.1">
    <property type="nucleotide sequence ID" value="NZ_CP018760.1"/>
</dbReference>
<sequence>MAKKDKFTVEDDELLAALGVEVEVKKKAIFTALEERVIAGFEEIQKFIEEHKRLPLHGEENDIFERLYAVRLEKIKEKQEFIDLLKDIDYQNVLSGNFKKTIEISDDLDDDELLNLLGVEAEKDSITNLKHVKTRAEKRAVEEFANRTLCEDFEKFKPFFEQIKREIDTGLRETIRFRKDAGFTKTSLRQAQFLIVGGQIAHIAEIGETFKAPNGEDDARLRVIYSNGTESNILLRSLIRAMYKDETSRFITDTSLGPLFSDETSEDDQESGTIYVLRSFSNNPIVKENKDVVHKIGVTGGKVKKRISNAKNDPTFLMAEVEVVATYKLANINRVKLENIIHKFFYSAKLDIEIKDRFGKPVKPNEWFLVPIFIIDEMVSKIKDGSVSDYYYDAESVKLKKY</sequence>
<dbReference type="AlphaFoldDB" id="A0A1B7ZCK3"/>
<name>A0A1B7ZCK3_9FLAO</name>
<feature type="domain" description="Bacteriophage T5 Orf172 DNA-binding" evidence="1">
    <location>
        <begin position="288"/>
        <end position="382"/>
    </location>
</feature>
<gene>
    <name evidence="2" type="ORF">A9200_14765</name>
</gene>
<evidence type="ECO:0000259" key="1">
    <source>
        <dbReference type="SMART" id="SM00974"/>
    </source>
</evidence>
<dbReference type="STRING" id="1836467.BTR34_15285"/>
<organism evidence="2 3">
    <name type="scientific">Maribacter hydrothermalis</name>
    <dbReference type="NCBI Taxonomy" id="1836467"/>
    <lineage>
        <taxon>Bacteria</taxon>
        <taxon>Pseudomonadati</taxon>
        <taxon>Bacteroidota</taxon>
        <taxon>Flavobacteriia</taxon>
        <taxon>Flavobacteriales</taxon>
        <taxon>Flavobacteriaceae</taxon>
        <taxon>Maribacter</taxon>
    </lineage>
</organism>
<accession>A0A1B7ZCK3</accession>
<protein>
    <recommendedName>
        <fullName evidence="1">Bacteriophage T5 Orf172 DNA-binding domain-containing protein</fullName>
    </recommendedName>
</protein>
<dbReference type="OrthoDB" id="9814995at2"/>
<keyword evidence="3" id="KW-1185">Reference proteome</keyword>
<dbReference type="Pfam" id="PF13455">
    <property type="entry name" value="MUG113"/>
    <property type="match status" value="1"/>
</dbReference>
<proteinExistence type="predicted"/>
<reference evidence="3" key="1">
    <citation type="submission" date="2016-06" db="EMBL/GenBank/DDBJ databases">
        <authorList>
            <person name="Zhan P."/>
        </authorList>
    </citation>
    <scope>NUCLEOTIDE SEQUENCE [LARGE SCALE GENOMIC DNA]</scope>
    <source>
        <strain evidence="3">T28</strain>
    </source>
</reference>